<protein>
    <submittedName>
        <fullName evidence="9">ABC transporter permease</fullName>
    </submittedName>
</protein>
<evidence type="ECO:0000313" key="10">
    <source>
        <dbReference type="Proteomes" id="UP000185770"/>
    </source>
</evidence>
<comment type="similarity">
    <text evidence="2">Belongs to the binding-protein-dependent transport system permease family. FecCD subfamily.</text>
</comment>
<dbReference type="PANTHER" id="PTHR30472">
    <property type="entry name" value="FERRIC ENTEROBACTIN TRANSPORT SYSTEM PERMEASE PROTEIN"/>
    <property type="match status" value="1"/>
</dbReference>
<keyword evidence="4" id="KW-1003">Cell membrane</keyword>
<evidence type="ECO:0000313" key="9">
    <source>
        <dbReference type="EMBL" id="OKB66195.1"/>
    </source>
</evidence>
<dbReference type="GO" id="GO:0005886">
    <property type="term" value="C:plasma membrane"/>
    <property type="evidence" value="ECO:0007669"/>
    <property type="project" value="UniProtKB-SubCell"/>
</dbReference>
<evidence type="ECO:0000256" key="3">
    <source>
        <dbReference type="ARBA" id="ARBA00022448"/>
    </source>
</evidence>
<feature type="transmembrane region" description="Helical" evidence="8">
    <location>
        <begin position="168"/>
        <end position="189"/>
    </location>
</feature>
<evidence type="ECO:0000256" key="8">
    <source>
        <dbReference type="SAM" id="Phobius"/>
    </source>
</evidence>
<dbReference type="PANTHER" id="PTHR30472:SF1">
    <property type="entry name" value="FE(3+) DICITRATE TRANSPORT SYSTEM PERMEASE PROTEIN FECC-RELATED"/>
    <property type="match status" value="1"/>
</dbReference>
<proteinExistence type="inferred from homology"/>
<feature type="transmembrane region" description="Helical" evidence="8">
    <location>
        <begin position="271"/>
        <end position="291"/>
    </location>
</feature>
<dbReference type="InterPro" id="IPR037294">
    <property type="entry name" value="ABC_BtuC-like"/>
</dbReference>
<evidence type="ECO:0000256" key="5">
    <source>
        <dbReference type="ARBA" id="ARBA00022692"/>
    </source>
</evidence>
<accession>A0A1Q4NZB5</accession>
<dbReference type="NCBIfam" id="NF007760">
    <property type="entry name" value="PRK10441.1"/>
    <property type="match status" value="1"/>
</dbReference>
<evidence type="ECO:0000256" key="1">
    <source>
        <dbReference type="ARBA" id="ARBA00004651"/>
    </source>
</evidence>
<dbReference type="AlphaFoldDB" id="A0A1Q4NZB5"/>
<feature type="transmembrane region" description="Helical" evidence="8">
    <location>
        <begin position="110"/>
        <end position="131"/>
    </location>
</feature>
<keyword evidence="6 8" id="KW-1133">Transmembrane helix</keyword>
<dbReference type="CDD" id="cd06550">
    <property type="entry name" value="TM_ABC_iron-siderophores_like"/>
    <property type="match status" value="1"/>
</dbReference>
<evidence type="ECO:0000256" key="6">
    <source>
        <dbReference type="ARBA" id="ARBA00022989"/>
    </source>
</evidence>
<dbReference type="Pfam" id="PF01032">
    <property type="entry name" value="FecCD"/>
    <property type="match status" value="1"/>
</dbReference>
<dbReference type="RefSeq" id="WP_073532472.1">
    <property type="nucleotide sequence ID" value="NZ_MJAO01000012.1"/>
</dbReference>
<comment type="subcellular location">
    <subcellularLocation>
        <location evidence="1">Cell membrane</location>
        <topology evidence="1">Multi-pass membrane protein</topology>
    </subcellularLocation>
</comment>
<dbReference type="Proteomes" id="UP000185770">
    <property type="component" value="Unassembled WGS sequence"/>
</dbReference>
<feature type="transmembrane region" description="Helical" evidence="8">
    <location>
        <begin position="27"/>
        <end position="47"/>
    </location>
</feature>
<dbReference type="GO" id="GO:0022857">
    <property type="term" value="F:transmembrane transporter activity"/>
    <property type="evidence" value="ECO:0007669"/>
    <property type="project" value="InterPro"/>
</dbReference>
<keyword evidence="3" id="KW-0813">Transport</keyword>
<feature type="transmembrane region" description="Helical" evidence="8">
    <location>
        <begin position="137"/>
        <end position="156"/>
    </location>
</feature>
<reference evidence="9 10" key="1">
    <citation type="submission" date="2016-09" db="EMBL/GenBank/DDBJ databases">
        <title>Serratia marcescens MSU-97 and epiphytic antimycotic-producing bacteria.</title>
        <authorList>
            <person name="Matilla M.A."/>
        </authorList>
    </citation>
    <scope>NUCLEOTIDE SEQUENCE [LARGE SCALE GENOMIC DNA]</scope>
    <source>
        <strain evidence="9 10">MSU-97</strain>
    </source>
</reference>
<dbReference type="FunFam" id="1.10.3470.10:FF:000001">
    <property type="entry name" value="Vitamin B12 ABC transporter permease BtuC"/>
    <property type="match status" value="1"/>
</dbReference>
<sequence>MNVPTPTEQTLPSSAPHAAYASGFKRIAGFGIGLALLLLCIIASLMLGSKSIPFHTVWLSLQGAASGSDSTIILNARVPRTLAGILAGMALGAAGALIQALTRNPLADPGVLGINAGASFAVVIGIMFFGAATTESYMAFAFAGAAITTLLVYLIGTLAGGRINPVRLTLAGVAIGAVLLGITTGLSLIDPQTFDQLRFWQAGTLDIRTLSTLPVTAPAILLGCLLTLLIARPLNTIGMGEDLAIALGARVVLTQVVAVIAITLLCGAATATVGPISFIGLMVPHIARWWVGPDQRWILPYSMLLAPILLLCADVVGRLLAASELRVSIVAAFIGAPVLIWLVRRKKTLGGL</sequence>
<keyword evidence="5 8" id="KW-0812">Transmembrane</keyword>
<keyword evidence="7 8" id="KW-0472">Membrane</keyword>
<dbReference type="InterPro" id="IPR000522">
    <property type="entry name" value="ABC_transptr_permease_BtuC"/>
</dbReference>
<organism evidence="9 10">
    <name type="scientific">Serratia marcescens</name>
    <dbReference type="NCBI Taxonomy" id="615"/>
    <lineage>
        <taxon>Bacteria</taxon>
        <taxon>Pseudomonadati</taxon>
        <taxon>Pseudomonadota</taxon>
        <taxon>Gammaproteobacteria</taxon>
        <taxon>Enterobacterales</taxon>
        <taxon>Yersiniaceae</taxon>
        <taxon>Serratia</taxon>
    </lineage>
</organism>
<feature type="transmembrane region" description="Helical" evidence="8">
    <location>
        <begin position="209"/>
        <end position="231"/>
    </location>
</feature>
<gene>
    <name evidence="9" type="ORF">BHU62_13215</name>
</gene>
<dbReference type="SUPFAM" id="SSF81345">
    <property type="entry name" value="ABC transporter involved in vitamin B12 uptake, BtuC"/>
    <property type="match status" value="1"/>
</dbReference>
<name>A0A1Q4NZB5_SERMA</name>
<dbReference type="OrthoDB" id="9055647at2"/>
<comment type="caution">
    <text evidence="9">The sequence shown here is derived from an EMBL/GenBank/DDBJ whole genome shotgun (WGS) entry which is preliminary data.</text>
</comment>
<feature type="transmembrane region" description="Helical" evidence="8">
    <location>
        <begin position="81"/>
        <end position="98"/>
    </location>
</feature>
<feature type="transmembrane region" description="Helical" evidence="8">
    <location>
        <begin position="243"/>
        <end position="265"/>
    </location>
</feature>
<dbReference type="Gene3D" id="1.10.3470.10">
    <property type="entry name" value="ABC transporter involved in vitamin B12 uptake, BtuC"/>
    <property type="match status" value="1"/>
</dbReference>
<dbReference type="EMBL" id="MJAO01000012">
    <property type="protein sequence ID" value="OKB66195.1"/>
    <property type="molecule type" value="Genomic_DNA"/>
</dbReference>
<evidence type="ECO:0000256" key="7">
    <source>
        <dbReference type="ARBA" id="ARBA00023136"/>
    </source>
</evidence>
<dbReference type="GO" id="GO:0033214">
    <property type="term" value="P:siderophore-iron import into cell"/>
    <property type="evidence" value="ECO:0007669"/>
    <property type="project" value="TreeGrafter"/>
</dbReference>
<feature type="transmembrane region" description="Helical" evidence="8">
    <location>
        <begin position="325"/>
        <end position="343"/>
    </location>
</feature>
<evidence type="ECO:0000256" key="2">
    <source>
        <dbReference type="ARBA" id="ARBA00007935"/>
    </source>
</evidence>
<evidence type="ECO:0000256" key="4">
    <source>
        <dbReference type="ARBA" id="ARBA00022475"/>
    </source>
</evidence>
<feature type="transmembrane region" description="Helical" evidence="8">
    <location>
        <begin position="298"/>
        <end position="319"/>
    </location>
</feature>